<keyword evidence="13" id="KW-1185">Reference proteome</keyword>
<dbReference type="GO" id="GO:0007197">
    <property type="term" value="P:adenylate cyclase-inhibiting G protein-coupled acetylcholine receptor signaling pathway"/>
    <property type="evidence" value="ECO:0000318"/>
    <property type="project" value="GO_Central"/>
</dbReference>
<feature type="transmembrane region" description="Helical" evidence="10">
    <location>
        <begin position="33"/>
        <end position="59"/>
    </location>
</feature>
<accession>A0A7M7HCL1</accession>
<dbReference type="PANTHER" id="PTHR24248:SF120">
    <property type="entry name" value="G-PROTEIN COUPLED RECEPTORS FAMILY 1 PROFILE DOMAIN-CONTAINING PROTEIN"/>
    <property type="match status" value="1"/>
</dbReference>
<keyword evidence="5" id="KW-0297">G-protein coupled receptor</keyword>
<feature type="domain" description="G-protein coupled receptors family 1 profile" evidence="11">
    <location>
        <begin position="49"/>
        <end position="382"/>
    </location>
</feature>
<protein>
    <recommendedName>
        <fullName evidence="11">G-protein coupled receptors family 1 profile domain-containing protein</fullName>
    </recommendedName>
</protein>
<dbReference type="GeneID" id="105437630"/>
<keyword evidence="6 10" id="KW-0472">Membrane</keyword>
<dbReference type="KEGG" id="spu:105437630"/>
<keyword evidence="4 10" id="KW-1133">Transmembrane helix</keyword>
<keyword evidence="8" id="KW-0807">Transducer</keyword>
<organism evidence="12 13">
    <name type="scientific">Strongylocentrotus purpuratus</name>
    <name type="common">Purple sea urchin</name>
    <dbReference type="NCBI Taxonomy" id="7668"/>
    <lineage>
        <taxon>Eukaryota</taxon>
        <taxon>Metazoa</taxon>
        <taxon>Echinodermata</taxon>
        <taxon>Eleutherozoa</taxon>
        <taxon>Echinozoa</taxon>
        <taxon>Echinoidea</taxon>
        <taxon>Euechinoidea</taxon>
        <taxon>Echinacea</taxon>
        <taxon>Camarodonta</taxon>
        <taxon>Echinidea</taxon>
        <taxon>Strongylocentrotidae</taxon>
        <taxon>Strongylocentrotus</taxon>
    </lineage>
</organism>
<evidence type="ECO:0000256" key="10">
    <source>
        <dbReference type="SAM" id="Phobius"/>
    </source>
</evidence>
<dbReference type="CDD" id="cd00637">
    <property type="entry name" value="7tm_classA_rhodopsin-like"/>
    <property type="match status" value="1"/>
</dbReference>
<dbReference type="InterPro" id="IPR017452">
    <property type="entry name" value="GPCR_Rhodpsn_7TM"/>
</dbReference>
<keyword evidence="3 10" id="KW-0812">Transmembrane</keyword>
<feature type="transmembrane region" description="Helical" evidence="10">
    <location>
        <begin position="111"/>
        <end position="130"/>
    </location>
</feature>
<name>A0A7M7HCL1_STRPU</name>
<dbReference type="Pfam" id="PF00001">
    <property type="entry name" value="7tm_1"/>
    <property type="match status" value="1"/>
</dbReference>
<reference evidence="13" key="1">
    <citation type="submission" date="2015-02" db="EMBL/GenBank/DDBJ databases">
        <title>Genome sequencing for Strongylocentrotus purpuratus.</title>
        <authorList>
            <person name="Murali S."/>
            <person name="Liu Y."/>
            <person name="Vee V."/>
            <person name="English A."/>
            <person name="Wang M."/>
            <person name="Skinner E."/>
            <person name="Han Y."/>
            <person name="Muzny D.M."/>
            <person name="Worley K.C."/>
            <person name="Gibbs R.A."/>
        </authorList>
    </citation>
    <scope>NUCLEOTIDE SEQUENCE</scope>
</reference>
<evidence type="ECO:0000256" key="2">
    <source>
        <dbReference type="ARBA" id="ARBA00022475"/>
    </source>
</evidence>
<evidence type="ECO:0000256" key="3">
    <source>
        <dbReference type="ARBA" id="ARBA00022692"/>
    </source>
</evidence>
<evidence type="ECO:0000256" key="6">
    <source>
        <dbReference type="ARBA" id="ARBA00023136"/>
    </source>
</evidence>
<proteinExistence type="predicted"/>
<dbReference type="Proteomes" id="UP000007110">
    <property type="component" value="Unassembled WGS sequence"/>
</dbReference>
<dbReference type="InterPro" id="IPR000276">
    <property type="entry name" value="GPCR_Rhodpsn"/>
</dbReference>
<feature type="region of interest" description="Disordered" evidence="9">
    <location>
        <begin position="314"/>
        <end position="350"/>
    </location>
</feature>
<feature type="transmembrane region" description="Helical" evidence="10">
    <location>
        <begin position="150"/>
        <end position="175"/>
    </location>
</feature>
<feature type="compositionally biased region" description="Polar residues" evidence="9">
    <location>
        <begin position="314"/>
        <end position="346"/>
    </location>
</feature>
<dbReference type="GO" id="GO:0045202">
    <property type="term" value="C:synapse"/>
    <property type="evidence" value="ECO:0000318"/>
    <property type="project" value="GO_Central"/>
</dbReference>
<feature type="transmembrane region" description="Helical" evidence="10">
    <location>
        <begin position="71"/>
        <end position="91"/>
    </location>
</feature>
<sequence>MENTSVTFNFGSNDYSLNTTSGSMSPVMDIGSIVRMICYILLSLTIVASNALIIATYWSVKEIRKDIANTFIVNISYADLMVGLINIPFLGITDFFQRWLFGEIICKIRVAWAYVNTFVPVLVVVLLVAFHRLRMSRNHTYRNAVKQVHVTIIMAACWFLEACFDLFVAFGFPIITKKSVLNYDFQCDMEFPYTSLSFTVFFVVLKFLIPLVIYMVLCVNLFLSIRKVSNRINDSSRAVADTTRTMETRGRKFLKSNDVNMPGNGEQSINSISGEFDQKCNHLKTMKEPSTSPHNPVVNNFMVVFDVSFQGSSNASGLHPGQTSRSEQPTSSNQVPCPRNNTGSTRAQKHRLYGHRRSAVMLFVLVSAFLVFWTPIQCIKDF</sequence>
<keyword evidence="7" id="KW-0675">Receptor</keyword>
<dbReference type="GO" id="GO:0007187">
    <property type="term" value="P:G protein-coupled receptor signaling pathway, coupled to cyclic nucleotide second messenger"/>
    <property type="evidence" value="ECO:0000318"/>
    <property type="project" value="GO_Central"/>
</dbReference>
<dbReference type="GO" id="GO:0007268">
    <property type="term" value="P:chemical synaptic transmission"/>
    <property type="evidence" value="ECO:0000318"/>
    <property type="project" value="GO_Central"/>
</dbReference>
<reference evidence="12" key="2">
    <citation type="submission" date="2021-01" db="UniProtKB">
        <authorList>
            <consortium name="EnsemblMetazoa"/>
        </authorList>
    </citation>
    <scope>IDENTIFICATION</scope>
</reference>
<dbReference type="PANTHER" id="PTHR24248">
    <property type="entry name" value="ADRENERGIC RECEPTOR-RELATED G-PROTEIN COUPLED RECEPTOR"/>
    <property type="match status" value="1"/>
</dbReference>
<dbReference type="PRINTS" id="PR00237">
    <property type="entry name" value="GPCRRHODOPSN"/>
</dbReference>
<evidence type="ECO:0000256" key="1">
    <source>
        <dbReference type="ARBA" id="ARBA00004651"/>
    </source>
</evidence>
<evidence type="ECO:0000256" key="5">
    <source>
        <dbReference type="ARBA" id="ARBA00023040"/>
    </source>
</evidence>
<dbReference type="OrthoDB" id="10044919at2759"/>
<feature type="transmembrane region" description="Helical" evidence="10">
    <location>
        <begin position="359"/>
        <end position="376"/>
    </location>
</feature>
<dbReference type="PROSITE" id="PS50262">
    <property type="entry name" value="G_PROTEIN_RECEP_F1_2"/>
    <property type="match status" value="1"/>
</dbReference>
<comment type="subcellular location">
    <subcellularLocation>
        <location evidence="1">Cell membrane</location>
        <topology evidence="1">Multi-pass membrane protein</topology>
    </subcellularLocation>
</comment>
<dbReference type="InParanoid" id="A0A7M7HCL1"/>
<dbReference type="EnsemblMetazoa" id="XM_011664445">
    <property type="protein sequence ID" value="XP_011662747"/>
    <property type="gene ID" value="LOC105437630"/>
</dbReference>
<keyword evidence="2" id="KW-1003">Cell membrane</keyword>
<evidence type="ECO:0000259" key="11">
    <source>
        <dbReference type="PROSITE" id="PS50262"/>
    </source>
</evidence>
<dbReference type="GO" id="GO:0016907">
    <property type="term" value="F:G protein-coupled acetylcholine receptor activity"/>
    <property type="evidence" value="ECO:0000318"/>
    <property type="project" value="GO_Central"/>
</dbReference>
<evidence type="ECO:0000256" key="8">
    <source>
        <dbReference type="ARBA" id="ARBA00023224"/>
    </source>
</evidence>
<evidence type="ECO:0000313" key="12">
    <source>
        <dbReference type="EnsemblMetazoa" id="XP_011662747"/>
    </source>
</evidence>
<evidence type="ECO:0000256" key="9">
    <source>
        <dbReference type="SAM" id="MobiDB-lite"/>
    </source>
</evidence>
<dbReference type="GO" id="GO:0030425">
    <property type="term" value="C:dendrite"/>
    <property type="evidence" value="ECO:0000318"/>
    <property type="project" value="GO_Central"/>
</dbReference>
<dbReference type="SUPFAM" id="SSF81321">
    <property type="entry name" value="Family A G protein-coupled receptor-like"/>
    <property type="match status" value="1"/>
</dbReference>
<feature type="transmembrane region" description="Helical" evidence="10">
    <location>
        <begin position="195"/>
        <end position="223"/>
    </location>
</feature>
<evidence type="ECO:0000256" key="4">
    <source>
        <dbReference type="ARBA" id="ARBA00022989"/>
    </source>
</evidence>
<dbReference type="GO" id="GO:0005886">
    <property type="term" value="C:plasma membrane"/>
    <property type="evidence" value="ECO:0000318"/>
    <property type="project" value="GO_Central"/>
</dbReference>
<dbReference type="Gene3D" id="1.20.1070.10">
    <property type="entry name" value="Rhodopsin 7-helix transmembrane proteins"/>
    <property type="match status" value="1"/>
</dbReference>
<dbReference type="RefSeq" id="XP_011662747.2">
    <property type="nucleotide sequence ID" value="XM_011664445.2"/>
</dbReference>
<evidence type="ECO:0000313" key="13">
    <source>
        <dbReference type="Proteomes" id="UP000007110"/>
    </source>
</evidence>
<evidence type="ECO:0000256" key="7">
    <source>
        <dbReference type="ARBA" id="ARBA00023170"/>
    </source>
</evidence>
<dbReference type="AlphaFoldDB" id="A0A7M7HCL1"/>